<evidence type="ECO:0000313" key="2">
    <source>
        <dbReference type="Proteomes" id="UP000824596"/>
    </source>
</evidence>
<dbReference type="OrthoDB" id="160645at2759"/>
<reference evidence="1" key="1">
    <citation type="submission" date="2021-09" db="EMBL/GenBank/DDBJ databases">
        <title>A high-quality genome of the endoparasitic fungus Hirsutella rhossiliensis with a comparison of Hirsutella genomes reveals transposable elements contributing to genome size variation.</title>
        <authorList>
            <person name="Lin R."/>
            <person name="Jiao Y."/>
            <person name="Sun X."/>
            <person name="Ling J."/>
            <person name="Xie B."/>
            <person name="Cheng X."/>
        </authorList>
    </citation>
    <scope>NUCLEOTIDE SEQUENCE</scope>
    <source>
        <strain evidence="1">HR02</strain>
    </source>
</reference>
<protein>
    <submittedName>
        <fullName evidence="1">Uncharacterized protein</fullName>
    </submittedName>
</protein>
<dbReference type="GeneID" id="68350315"/>
<organism evidence="1 2">
    <name type="scientific">Hirsutella rhossiliensis</name>
    <dbReference type="NCBI Taxonomy" id="111463"/>
    <lineage>
        <taxon>Eukaryota</taxon>
        <taxon>Fungi</taxon>
        <taxon>Dikarya</taxon>
        <taxon>Ascomycota</taxon>
        <taxon>Pezizomycotina</taxon>
        <taxon>Sordariomycetes</taxon>
        <taxon>Hypocreomycetidae</taxon>
        <taxon>Hypocreales</taxon>
        <taxon>Ophiocordycipitaceae</taxon>
        <taxon>Hirsutella</taxon>
    </lineage>
</organism>
<accession>A0A9P8N884</accession>
<gene>
    <name evidence="1" type="ORF">HRG_01186</name>
</gene>
<dbReference type="Proteomes" id="UP000824596">
    <property type="component" value="Unassembled WGS sequence"/>
</dbReference>
<proteinExistence type="predicted"/>
<keyword evidence="2" id="KW-1185">Reference proteome</keyword>
<name>A0A9P8N884_9HYPO</name>
<dbReference type="EMBL" id="JAIZPD010000001">
    <property type="protein sequence ID" value="KAH0968544.1"/>
    <property type="molecule type" value="Genomic_DNA"/>
</dbReference>
<dbReference type="AlphaFoldDB" id="A0A9P8N884"/>
<sequence length="217" mass="24039">MVVERRQDNETAEAVADMTEGVHGGEPNMITYELETVEIHEYVEDKPDAPVFNTLKDPDDTTMVISCSDGNIYAVLANSAKMMHYYSAIISAAGVSRLRVADSHKTPKSSVPVLLTLYESPENQQEQFYVAVDSQEEAFYPLVCDYKDDRIGSKVFLAKDPVQGVETLQSPDVEHSVTGGKVAECFPLVLGKAKRDDKGYLIPDESEQVLLETDARE</sequence>
<dbReference type="RefSeq" id="XP_044726057.1">
    <property type="nucleotide sequence ID" value="XM_044859657.1"/>
</dbReference>
<comment type="caution">
    <text evidence="1">The sequence shown here is derived from an EMBL/GenBank/DDBJ whole genome shotgun (WGS) entry which is preliminary data.</text>
</comment>
<evidence type="ECO:0000313" key="1">
    <source>
        <dbReference type="EMBL" id="KAH0968544.1"/>
    </source>
</evidence>